<protein>
    <recommendedName>
        <fullName evidence="4">Cytidylate kinase</fullName>
    </recommendedName>
</protein>
<keyword evidence="1" id="KW-1133">Transmembrane helix</keyword>
<organism evidence="2 3">
    <name type="scientific">Succinatimonas hippei (strain DSM 22608 / JCM 16073 / KCTC 15190 / YIT 12066)</name>
    <dbReference type="NCBI Taxonomy" id="762983"/>
    <lineage>
        <taxon>Bacteria</taxon>
        <taxon>Pseudomonadati</taxon>
        <taxon>Pseudomonadota</taxon>
        <taxon>Gammaproteobacteria</taxon>
        <taxon>Aeromonadales</taxon>
        <taxon>Succinivibrionaceae</taxon>
        <taxon>Succinatimonas</taxon>
    </lineage>
</organism>
<dbReference type="OrthoDB" id="7060004at2"/>
<name>E8LIG6_SUCHY</name>
<evidence type="ECO:0000256" key="1">
    <source>
        <dbReference type="SAM" id="Phobius"/>
    </source>
</evidence>
<evidence type="ECO:0000313" key="3">
    <source>
        <dbReference type="Proteomes" id="UP000018458"/>
    </source>
</evidence>
<dbReference type="Gene3D" id="3.40.50.300">
    <property type="entry name" value="P-loop containing nucleotide triphosphate hydrolases"/>
    <property type="match status" value="1"/>
</dbReference>
<evidence type="ECO:0000313" key="2">
    <source>
        <dbReference type="EMBL" id="EFY07693.1"/>
    </source>
</evidence>
<dbReference type="InterPro" id="IPR027417">
    <property type="entry name" value="P-loop_NTPase"/>
</dbReference>
<dbReference type="EMBL" id="AEVO01000022">
    <property type="protein sequence ID" value="EFY07693.1"/>
    <property type="molecule type" value="Genomic_DNA"/>
</dbReference>
<feature type="transmembrane region" description="Helical" evidence="1">
    <location>
        <begin position="52"/>
        <end position="71"/>
    </location>
</feature>
<evidence type="ECO:0008006" key="4">
    <source>
        <dbReference type="Google" id="ProtNLM"/>
    </source>
</evidence>
<dbReference type="SUPFAM" id="SSF52540">
    <property type="entry name" value="P-loop containing nucleoside triphosphate hydrolases"/>
    <property type="match status" value="1"/>
</dbReference>
<dbReference type="InterPro" id="IPR038750">
    <property type="entry name" value="YczE/YyaS-like"/>
</dbReference>
<dbReference type="eggNOG" id="COG2364">
    <property type="taxonomic scope" value="Bacteria"/>
</dbReference>
<gene>
    <name evidence="2" type="ORF">HMPREF9444_00478</name>
</gene>
<sequence length="447" mass="49617">MTKAELIKRYLVFFLSLWINGFGVALVTIAALGTTPISSAWYEISLHTPLTFGMVTMLGNLILITSQYFMLPNRKDKKALLGLFSQIPATLLFSISIDVNMFILQSVIPELNFYLYRFVLLITGSVILAFGVALEVKADVALVAGEAFVKAVCSFLHKEFGIIKTCFDLSLVCLAVIIGLACTDFTYVESVREGTLVGALMVGPCVRLIAPHLKFIDKFFGTAETAIKEQSAFAFNPVITISREYGCGGRVLGKMLAKKLNLKFYDSEIITLIAKETGYSEEYVSRNENRLDNALLYQMIMQDYAVPLDKSLSKQDALYVASAKVIRKLASESPCVIVGRGADDILKDNPLCVKIRLFASFESKLDRCLNTYHLTKEKALKAMNLFDKRRAEHYAHYANADINDIHRYDLVLDSGAIGLEECCDLICALFKNRASNVSSAAQSNQKL</sequence>
<proteinExistence type="predicted"/>
<feature type="transmembrane region" description="Helical" evidence="1">
    <location>
        <begin position="166"/>
        <end position="188"/>
    </location>
</feature>
<dbReference type="PANTHER" id="PTHR40078:SF1">
    <property type="entry name" value="INTEGRAL MEMBRANE PROTEIN"/>
    <property type="match status" value="1"/>
</dbReference>
<dbReference type="AlphaFoldDB" id="E8LIG6"/>
<feature type="transmembrane region" description="Helical" evidence="1">
    <location>
        <begin position="83"/>
        <end position="108"/>
    </location>
</feature>
<feature type="transmembrane region" description="Helical" evidence="1">
    <location>
        <begin position="12"/>
        <end position="32"/>
    </location>
</feature>
<keyword evidence="3" id="KW-1185">Reference proteome</keyword>
<dbReference type="eggNOG" id="COG1102">
    <property type="taxonomic scope" value="Bacteria"/>
</dbReference>
<dbReference type="RefSeq" id="WP_009142699.1">
    <property type="nucleotide sequence ID" value="NZ_GL830960.1"/>
</dbReference>
<dbReference type="STRING" id="762983.HMPREF9444_00478"/>
<reference evidence="2 3" key="1">
    <citation type="submission" date="2011-01" db="EMBL/GenBank/DDBJ databases">
        <authorList>
            <person name="Weinstock G."/>
            <person name="Sodergren E."/>
            <person name="Clifton S."/>
            <person name="Fulton L."/>
            <person name="Fulton B."/>
            <person name="Courtney L."/>
            <person name="Fronick C."/>
            <person name="Harrison M."/>
            <person name="Strong C."/>
            <person name="Farmer C."/>
            <person name="Delahaunty K."/>
            <person name="Markovic C."/>
            <person name="Hall O."/>
            <person name="Minx P."/>
            <person name="Tomlinson C."/>
            <person name="Mitreva M."/>
            <person name="Hou S."/>
            <person name="Chen J."/>
            <person name="Wollam A."/>
            <person name="Pepin K.H."/>
            <person name="Johnson M."/>
            <person name="Bhonagiri V."/>
            <person name="Zhang X."/>
            <person name="Suruliraj S."/>
            <person name="Warren W."/>
            <person name="Chinwalla A."/>
            <person name="Mardis E.R."/>
            <person name="Wilson R.K."/>
        </authorList>
    </citation>
    <scope>NUCLEOTIDE SEQUENCE [LARGE SCALE GENOMIC DNA]</scope>
    <source>
        <strain evidence="3">DSM 22608 / JCM 16073 / KCTC 15190 / YIT 12066</strain>
    </source>
</reference>
<dbReference type="HOGENOM" id="CLU_053090_0_0_6"/>
<dbReference type="PANTHER" id="PTHR40078">
    <property type="entry name" value="INTEGRAL MEMBRANE PROTEIN-RELATED"/>
    <property type="match status" value="1"/>
</dbReference>
<accession>E8LIG6</accession>
<keyword evidence="1" id="KW-0812">Transmembrane</keyword>
<feature type="transmembrane region" description="Helical" evidence="1">
    <location>
        <begin position="114"/>
        <end position="134"/>
    </location>
</feature>
<comment type="caution">
    <text evidence="2">The sequence shown here is derived from an EMBL/GenBank/DDBJ whole genome shotgun (WGS) entry which is preliminary data.</text>
</comment>
<keyword evidence="1" id="KW-0472">Membrane</keyword>
<dbReference type="Pfam" id="PF19700">
    <property type="entry name" value="DUF6198"/>
    <property type="match status" value="1"/>
</dbReference>
<dbReference type="Proteomes" id="UP000018458">
    <property type="component" value="Unassembled WGS sequence"/>
</dbReference>
<dbReference type="Pfam" id="PF13189">
    <property type="entry name" value="Cytidylate_kin2"/>
    <property type="match status" value="1"/>
</dbReference>